<dbReference type="EMBL" id="DF237624">
    <property type="protein sequence ID" value="GAQ90701.1"/>
    <property type="molecule type" value="Genomic_DNA"/>
</dbReference>
<keyword evidence="2" id="KW-1185">Reference proteome</keyword>
<evidence type="ECO:0000313" key="1">
    <source>
        <dbReference type="EMBL" id="GAQ90701.1"/>
    </source>
</evidence>
<evidence type="ECO:0000313" key="2">
    <source>
        <dbReference type="Proteomes" id="UP000054558"/>
    </source>
</evidence>
<reference evidence="1 2" key="1">
    <citation type="journal article" date="2014" name="Nat. Commun.">
        <title>Klebsormidium flaccidum genome reveals primary factors for plant terrestrial adaptation.</title>
        <authorList>
            <person name="Hori K."/>
            <person name="Maruyama F."/>
            <person name="Fujisawa T."/>
            <person name="Togashi T."/>
            <person name="Yamamoto N."/>
            <person name="Seo M."/>
            <person name="Sato S."/>
            <person name="Yamada T."/>
            <person name="Mori H."/>
            <person name="Tajima N."/>
            <person name="Moriyama T."/>
            <person name="Ikeuchi M."/>
            <person name="Watanabe M."/>
            <person name="Wada H."/>
            <person name="Kobayashi K."/>
            <person name="Saito M."/>
            <person name="Masuda T."/>
            <person name="Sasaki-Sekimoto Y."/>
            <person name="Mashiguchi K."/>
            <person name="Awai K."/>
            <person name="Shimojima M."/>
            <person name="Masuda S."/>
            <person name="Iwai M."/>
            <person name="Nobusawa T."/>
            <person name="Narise T."/>
            <person name="Kondo S."/>
            <person name="Saito H."/>
            <person name="Sato R."/>
            <person name="Murakawa M."/>
            <person name="Ihara Y."/>
            <person name="Oshima-Yamada Y."/>
            <person name="Ohtaka K."/>
            <person name="Satoh M."/>
            <person name="Sonobe K."/>
            <person name="Ishii M."/>
            <person name="Ohtani R."/>
            <person name="Kanamori-Sato M."/>
            <person name="Honoki R."/>
            <person name="Miyazaki D."/>
            <person name="Mochizuki H."/>
            <person name="Umetsu J."/>
            <person name="Higashi K."/>
            <person name="Shibata D."/>
            <person name="Kamiya Y."/>
            <person name="Sato N."/>
            <person name="Nakamura Y."/>
            <person name="Tabata S."/>
            <person name="Ida S."/>
            <person name="Kurokawa K."/>
            <person name="Ohta H."/>
        </authorList>
    </citation>
    <scope>NUCLEOTIDE SEQUENCE [LARGE SCALE GENOMIC DNA]</scope>
    <source>
        <strain evidence="1 2">NIES-2285</strain>
    </source>
</reference>
<dbReference type="AlphaFoldDB" id="A0A1Y1INF4"/>
<name>A0A1Y1INF4_KLENI</name>
<sequence>MKPFFAILSSAFEAEHQAIEAAEVQEAAQVDIEGDDDLNVEIHCFDGLKESPLLHASDFEMIVGLLDSKRAEGFRSECARLVADFLGKVKGPRVVEDLKQLIIHGELGLGEDMKIRKTSETPPRVSVVDVIREVAGSINPYQSWENLKSQNPEVLQSVEDFKFEGHGQRPTAVNCARGLVTIINLLAKRTIHL</sequence>
<organism evidence="1 2">
    <name type="scientific">Klebsormidium nitens</name>
    <name type="common">Green alga</name>
    <name type="synonym">Ulothrix nitens</name>
    <dbReference type="NCBI Taxonomy" id="105231"/>
    <lineage>
        <taxon>Eukaryota</taxon>
        <taxon>Viridiplantae</taxon>
        <taxon>Streptophyta</taxon>
        <taxon>Klebsormidiophyceae</taxon>
        <taxon>Klebsormidiales</taxon>
        <taxon>Klebsormidiaceae</taxon>
        <taxon>Klebsormidium</taxon>
    </lineage>
</organism>
<protein>
    <submittedName>
        <fullName evidence="1">Uncharacterized protein</fullName>
    </submittedName>
</protein>
<accession>A0A1Y1INF4</accession>
<dbReference type="Proteomes" id="UP000054558">
    <property type="component" value="Unassembled WGS sequence"/>
</dbReference>
<gene>
    <name evidence="1" type="ORF">KFL_006750060</name>
</gene>
<proteinExistence type="predicted"/>